<geneLocation type="plasmid" evidence="3 4">
    <name>pCB_2</name>
</geneLocation>
<reference evidence="2" key="1">
    <citation type="journal article" date="2010" name="Anaerobe">
        <title>Sequence analysis of a bacteriocinogenic plasmid of Clostridium butyricum and expression of the bacteriocin gene in Escherichia coli.</title>
        <authorList>
            <person name="Nakanishi S."/>
            <person name="Tanaka M."/>
        </authorList>
    </citation>
    <scope>NUCLEOTIDE SEQUENCE</scope>
    <source>
        <strain evidence="2">MIYAIRI 588</strain>
        <plasmid evidence="2">pCBM588</plasmid>
    </source>
</reference>
<accession>C4T8W1</accession>
<evidence type="ECO:0000313" key="3">
    <source>
        <dbReference type="EMBL" id="QMW93457.1"/>
    </source>
</evidence>
<dbReference type="EMBL" id="CP040629">
    <property type="protein sequence ID" value="QMW93457.1"/>
    <property type="molecule type" value="Genomic_DNA"/>
</dbReference>
<dbReference type="GeneID" id="92946763"/>
<gene>
    <name evidence="3" type="ORF">FF104_21335</name>
</gene>
<dbReference type="RefSeq" id="WP_012738279.1">
    <property type="nucleotide sequence ID" value="NZ_AP019718.1"/>
</dbReference>
<feature type="transmembrane region" description="Helical" evidence="1">
    <location>
        <begin position="21"/>
        <end position="41"/>
    </location>
</feature>
<name>C4T8W1_CLOBU</name>
<keyword evidence="1" id="KW-0812">Transmembrane</keyword>
<dbReference type="AlphaFoldDB" id="C4T8W1"/>
<dbReference type="EMBL" id="AB365348">
    <property type="protein sequence ID" value="BAH70304.1"/>
    <property type="molecule type" value="Genomic_DNA"/>
</dbReference>
<evidence type="ECO:0000256" key="1">
    <source>
        <dbReference type="SAM" id="Phobius"/>
    </source>
</evidence>
<proteinExistence type="predicted"/>
<organism evidence="2">
    <name type="scientific">Clostridium butyricum</name>
    <dbReference type="NCBI Taxonomy" id="1492"/>
    <lineage>
        <taxon>Bacteria</taxon>
        <taxon>Bacillati</taxon>
        <taxon>Bacillota</taxon>
        <taxon>Clostridia</taxon>
        <taxon>Eubacteriales</taxon>
        <taxon>Clostridiaceae</taxon>
        <taxon>Clostridium</taxon>
    </lineage>
</organism>
<evidence type="ECO:0000313" key="4">
    <source>
        <dbReference type="Proteomes" id="UP000515243"/>
    </source>
</evidence>
<evidence type="ECO:0000313" key="2">
    <source>
        <dbReference type="EMBL" id="BAH70304.1"/>
    </source>
</evidence>
<keyword evidence="1" id="KW-0472">Membrane</keyword>
<keyword evidence="2" id="KW-0614">Plasmid</keyword>
<protein>
    <submittedName>
        <fullName evidence="2">Uncharacterized protein</fullName>
    </submittedName>
</protein>
<geneLocation type="plasmid" evidence="2">
    <name>pCBM588</name>
</geneLocation>
<feature type="transmembrane region" description="Helical" evidence="1">
    <location>
        <begin position="74"/>
        <end position="93"/>
    </location>
</feature>
<sequence>MKKESSIKNLIKANNEQNKNANNVSNIVITTYIILLIFLYYLLKHNISYELFSILFVGQLSKSFYKYRISKNIIYLYESIGCIIAIVGLIVLMI</sequence>
<dbReference type="Proteomes" id="UP000515243">
    <property type="component" value="Plasmid pCB_2"/>
</dbReference>
<keyword evidence="1" id="KW-1133">Transmembrane helix</keyword>
<reference evidence="3 4" key="2">
    <citation type="submission" date="2019-05" db="EMBL/GenBank/DDBJ databases">
        <authorList>
            <person name="Schori C."/>
            <person name="Ahrens C."/>
        </authorList>
    </citation>
    <scope>NUCLEOTIDE SEQUENCE [LARGE SCALE GENOMIC DNA]</scope>
    <source>
        <strain evidence="3 4">DSM 10702</strain>
        <plasmid evidence="3 4">pCB_2</plasmid>
    </source>
</reference>